<dbReference type="EMBL" id="GDHC01000161">
    <property type="protein sequence ID" value="JAQ18468.1"/>
    <property type="molecule type" value="Transcribed_RNA"/>
</dbReference>
<feature type="compositionally biased region" description="Polar residues" evidence="1">
    <location>
        <begin position="474"/>
        <end position="493"/>
    </location>
</feature>
<feature type="compositionally biased region" description="Polar residues" evidence="1">
    <location>
        <begin position="618"/>
        <end position="634"/>
    </location>
</feature>
<feature type="compositionally biased region" description="Polar residues" evidence="1">
    <location>
        <begin position="209"/>
        <end position="229"/>
    </location>
</feature>
<accession>A0A146KYD3</accession>
<feature type="region of interest" description="Disordered" evidence="1">
    <location>
        <begin position="798"/>
        <end position="865"/>
    </location>
</feature>
<proteinExistence type="predicted"/>
<evidence type="ECO:0000256" key="1">
    <source>
        <dbReference type="SAM" id="MobiDB-lite"/>
    </source>
</evidence>
<feature type="compositionally biased region" description="Polar residues" evidence="1">
    <location>
        <begin position="501"/>
        <end position="514"/>
    </location>
</feature>
<feature type="compositionally biased region" description="Low complexity" evidence="1">
    <location>
        <begin position="815"/>
        <end position="825"/>
    </location>
</feature>
<feature type="region of interest" description="Disordered" evidence="1">
    <location>
        <begin position="675"/>
        <end position="702"/>
    </location>
</feature>
<reference evidence="2" key="1">
    <citation type="journal article" date="2016" name="Gigascience">
        <title>De novo construction of an expanded transcriptome assembly for the western tarnished plant bug, Lygus hesperus.</title>
        <authorList>
            <person name="Tassone E.E."/>
            <person name="Geib S.M."/>
            <person name="Hall B."/>
            <person name="Fabrick J.A."/>
            <person name="Brent C.S."/>
            <person name="Hull J.J."/>
        </authorList>
    </citation>
    <scope>NUCLEOTIDE SEQUENCE</scope>
</reference>
<feature type="compositionally biased region" description="Low complexity" evidence="1">
    <location>
        <begin position="583"/>
        <end position="595"/>
    </location>
</feature>
<feature type="region of interest" description="Disordered" evidence="1">
    <location>
        <begin position="181"/>
        <end position="252"/>
    </location>
</feature>
<feature type="compositionally biased region" description="Low complexity" evidence="1">
    <location>
        <begin position="426"/>
        <end position="437"/>
    </location>
</feature>
<name>A0A146KYD3_LYGHE</name>
<feature type="region of interest" description="Disordered" evidence="1">
    <location>
        <begin position="363"/>
        <end position="518"/>
    </location>
</feature>
<feature type="region of interest" description="Disordered" evidence="1">
    <location>
        <begin position="583"/>
        <end position="634"/>
    </location>
</feature>
<sequence>MLERQCKMDMSNGFSNVNVNKMIESSRNWNLANDVELLKCLEKFSENIVNNATLTLSSMDNLEDSLNETFLKVRTVANKFQAIADNQFIENRVQDEEDFVLANDEKDILENQKSTENSKAQILDCIKDCQNVLRNKFETVQLSGIDSEDEMANSSPVVLVPKNAYKERPLPHLIGGEKFKTDETLGLGPAGDSIDDSIESDDDADKTDGSSYYSSNAIKETINQVQSRKLSAEPVADYTQRDSPKKDHIPEPPPFMHSHFSFDPPRIVDDPLPSDLLTNTLLPEAPILYEPSDELFSDVVMPIDKDPSAANGVEDEGDLLSTNKTDIEEARHVPVKTSVSREQLLAGRNFASFKEDLARVLSGGAKPIRKQSSSDSDESRSYVSSPAQGDDGEKKGAFEDLSPQPRTSSFPANRSAALSGSDHSIRSSTPLSSPSHSGGVTLPSVSTNVLENLAKGRAKVKGKRRPPSRKHRQANVNEESYSADQNTNPSNSTHSEDTSVHESSSTQPGSNILSPATDEEDLFVLPAFDLPSDPPNRGLFFGNSLLSPGTTIDDGGVSNSPLFPTETHADILPSIPPNITANASNYSHSVSSKKSTPVKIEKPNLKSNVNETPPADLFSSSKGESNDNNKQLNVTKISDHVVTDTDLFSNTSSMNDGLNEKVDIFSSTSNENEFSSSPPLFSDWAQSPDSSKINNKSTSKSSKQLGLNWGFLGSDDISEDLFRSQKKESPAVPSMDEPNASKFVVGKRDEINIFSPSPSLGFEGRGGGTLFEDENSHSAPDIFAGSSSFMGLSLPKNSEDSLFASDDDEDDDSLFKSTKSSSILKSSEKPAKPQGTYQGKIHSLQKNSTTRELVDDPLSSMDLLE</sequence>
<gene>
    <name evidence="2" type="primary">Fam21_1</name>
    <name evidence="3" type="synonym">Fam21_0</name>
    <name evidence="3" type="ORF">g.38639</name>
    <name evidence="2" type="ORF">g.38642</name>
</gene>
<feature type="region of interest" description="Disordered" evidence="1">
    <location>
        <begin position="755"/>
        <end position="777"/>
    </location>
</feature>
<feature type="compositionally biased region" description="Basic residues" evidence="1">
    <location>
        <begin position="456"/>
        <end position="473"/>
    </location>
</feature>
<dbReference type="AlphaFoldDB" id="A0A146KYD3"/>
<feature type="compositionally biased region" description="Polar residues" evidence="1">
    <location>
        <begin position="404"/>
        <end position="422"/>
    </location>
</feature>
<organism evidence="2">
    <name type="scientific">Lygus hesperus</name>
    <name type="common">Western plant bug</name>
    <dbReference type="NCBI Taxonomy" id="30085"/>
    <lineage>
        <taxon>Eukaryota</taxon>
        <taxon>Metazoa</taxon>
        <taxon>Ecdysozoa</taxon>
        <taxon>Arthropoda</taxon>
        <taxon>Hexapoda</taxon>
        <taxon>Insecta</taxon>
        <taxon>Pterygota</taxon>
        <taxon>Neoptera</taxon>
        <taxon>Paraneoptera</taxon>
        <taxon>Hemiptera</taxon>
        <taxon>Heteroptera</taxon>
        <taxon>Panheteroptera</taxon>
        <taxon>Cimicomorpha</taxon>
        <taxon>Miridae</taxon>
        <taxon>Mirini</taxon>
        <taxon>Lygus</taxon>
    </lineage>
</organism>
<dbReference type="EMBL" id="GDHC01017206">
    <property type="protein sequence ID" value="JAQ01423.1"/>
    <property type="molecule type" value="Transcribed_RNA"/>
</dbReference>
<feature type="compositionally biased region" description="Acidic residues" evidence="1">
    <location>
        <begin position="193"/>
        <end position="205"/>
    </location>
</feature>
<evidence type="ECO:0000313" key="2">
    <source>
        <dbReference type="EMBL" id="JAQ01423.1"/>
    </source>
</evidence>
<evidence type="ECO:0000313" key="3">
    <source>
        <dbReference type="EMBL" id="JAQ18468.1"/>
    </source>
</evidence>
<feature type="compositionally biased region" description="Low complexity" evidence="1">
    <location>
        <begin position="690"/>
        <end position="702"/>
    </location>
</feature>
<feature type="compositionally biased region" description="Basic and acidic residues" evidence="1">
    <location>
        <begin position="239"/>
        <end position="250"/>
    </location>
</feature>
<protein>
    <submittedName>
        <fullName evidence="2">WASH complex subunit FAM21</fullName>
    </submittedName>
</protein>